<dbReference type="InterPro" id="IPR051256">
    <property type="entry name" value="Dictomallein"/>
</dbReference>
<dbReference type="PROSITE" id="PS51694">
    <property type="entry name" value="PEPTIDASE_M66"/>
    <property type="match status" value="1"/>
</dbReference>
<evidence type="ECO:0000256" key="9">
    <source>
        <dbReference type="SAM" id="SignalP"/>
    </source>
</evidence>
<evidence type="ECO:0000259" key="10">
    <source>
        <dbReference type="PROSITE" id="PS51694"/>
    </source>
</evidence>
<proteinExistence type="predicted"/>
<keyword evidence="9" id="KW-0732">Signal</keyword>
<dbReference type="RefSeq" id="XP_004350106.1">
    <property type="nucleotide sequence ID" value="XM_004350056.1"/>
</dbReference>
<keyword evidence="6" id="KW-0378">Hydrolase</keyword>
<sequence length="622" mass="68183">MKRYKLINNLISFILLLIVIGSSVAAEVLTNDDTVNINVLFGQTHLIPAEGLKWTVGGKNYTYHLVGGRDTLVLVEFGSNVKLSNPIVVLSIPSDDPEDLNGRRVFGIPLKDPSQLPKTEANGAPFSTTHYSAIVFAEWIQPGLIVSAYPNDTDYSIKSQDVNVIVGETVNMPIEIVPFFLFGATPSNTNFPGVGTVPANAVAELEQKWPISKLSAKTHAVGSVQWPYMIIGPRAGPPFRVTNTNEMKDGYDVMSAILTFLGGLRAVNGGIAEKIQLYTPIIAFNNRGIFANTAGGLGGGMSGSGDHRYSGIFIHEQGHAFGLPHAGEAYDAGKFPYQQGSLLGSQWGFDINHMELLPPWLPPSNVACKRGHIKDSQGHCMKQSVMQSGAGDQPSTYLYTMFTDFEMSTMQSYFEGSTTIMSNGQHERKGGALIYRESDNSYQQWDGIDKKLYPFKLFNDSYGIYNLDNGSPIERNIPVHTIVMTYSHANVSEVSQIYPYLSYTGNIIRTIDPTNQQHISDVRLNGPLRWFCMNSGCDFTIRVTFSDGSQQYILQNSGVRVFAKPSGAPNVDSTNPSSSKAFFTFFVNVRAINPIKSTELLWTPLGYAGISSNAPVLLSKFN</sequence>
<dbReference type="OMA" id="HAGEAYD"/>
<keyword evidence="7" id="KW-0862">Zinc</keyword>
<dbReference type="PANTHER" id="PTHR39540">
    <property type="match status" value="1"/>
</dbReference>
<evidence type="ECO:0000313" key="11">
    <source>
        <dbReference type="EMBL" id="EGG13402.1"/>
    </source>
</evidence>
<organism evidence="11 12">
    <name type="scientific">Cavenderia fasciculata</name>
    <name type="common">Slime mold</name>
    <name type="synonym">Dictyostelium fasciculatum</name>
    <dbReference type="NCBI Taxonomy" id="261658"/>
    <lineage>
        <taxon>Eukaryota</taxon>
        <taxon>Amoebozoa</taxon>
        <taxon>Evosea</taxon>
        <taxon>Eumycetozoa</taxon>
        <taxon>Dictyostelia</taxon>
        <taxon>Acytosteliales</taxon>
        <taxon>Cavenderiaceae</taxon>
        <taxon>Cavenderia</taxon>
    </lineage>
</organism>
<comment type="cofactor">
    <cofactor evidence="1">
        <name>Zn(2+)</name>
        <dbReference type="ChEBI" id="CHEBI:29105"/>
    </cofactor>
</comment>
<dbReference type="STRING" id="1054147.F4QF95"/>
<evidence type="ECO:0000256" key="3">
    <source>
        <dbReference type="ARBA" id="ARBA00022525"/>
    </source>
</evidence>
<dbReference type="PANTHER" id="PTHR39540:SF1">
    <property type="entry name" value="DICTOMALLEIN-1-RELATED"/>
    <property type="match status" value="1"/>
</dbReference>
<dbReference type="AlphaFoldDB" id="F4QF95"/>
<name>F4QF95_CACFS</name>
<comment type="subcellular location">
    <subcellularLocation>
        <location evidence="2">Secreted</location>
    </subcellularLocation>
</comment>
<keyword evidence="8" id="KW-0482">Metalloprotease</keyword>
<dbReference type="GO" id="GO:0005576">
    <property type="term" value="C:extracellular region"/>
    <property type="evidence" value="ECO:0007669"/>
    <property type="project" value="UniProtKB-SubCell"/>
</dbReference>
<dbReference type="InterPro" id="IPR019503">
    <property type="entry name" value="Peptidase_M66_dom"/>
</dbReference>
<evidence type="ECO:0000256" key="2">
    <source>
        <dbReference type="ARBA" id="ARBA00004613"/>
    </source>
</evidence>
<evidence type="ECO:0000256" key="6">
    <source>
        <dbReference type="ARBA" id="ARBA00022801"/>
    </source>
</evidence>
<evidence type="ECO:0000256" key="7">
    <source>
        <dbReference type="ARBA" id="ARBA00022833"/>
    </source>
</evidence>
<evidence type="ECO:0000256" key="4">
    <source>
        <dbReference type="ARBA" id="ARBA00022670"/>
    </source>
</evidence>
<evidence type="ECO:0000256" key="5">
    <source>
        <dbReference type="ARBA" id="ARBA00022723"/>
    </source>
</evidence>
<dbReference type="KEGG" id="dfa:DFA_11163"/>
<feature type="chain" id="PRO_5003314039" description="Peptidase M66 domain-containing protein" evidence="9">
    <location>
        <begin position="26"/>
        <end position="622"/>
    </location>
</feature>
<dbReference type="SUPFAM" id="SSF55486">
    <property type="entry name" value="Metalloproteases ('zincins'), catalytic domain"/>
    <property type="match status" value="1"/>
</dbReference>
<evidence type="ECO:0000256" key="8">
    <source>
        <dbReference type="ARBA" id="ARBA00023049"/>
    </source>
</evidence>
<dbReference type="Proteomes" id="UP000007797">
    <property type="component" value="Unassembled WGS sequence"/>
</dbReference>
<keyword evidence="5" id="KW-0479">Metal-binding</keyword>
<dbReference type="GeneID" id="14865690"/>
<accession>F4QF95</accession>
<reference evidence="12" key="1">
    <citation type="journal article" date="2011" name="Genome Res.">
        <title>Phylogeny-wide analysis of social amoeba genomes highlights ancient origins for complex intercellular communication.</title>
        <authorList>
            <person name="Heidel A.J."/>
            <person name="Lawal H.M."/>
            <person name="Felder M."/>
            <person name="Schilde C."/>
            <person name="Helps N.R."/>
            <person name="Tunggal B."/>
            <person name="Rivero F."/>
            <person name="John U."/>
            <person name="Schleicher M."/>
            <person name="Eichinger L."/>
            <person name="Platzer M."/>
            <person name="Noegel A.A."/>
            <person name="Schaap P."/>
            <person name="Gloeckner G."/>
        </authorList>
    </citation>
    <scope>NUCLEOTIDE SEQUENCE [LARGE SCALE GENOMIC DNA]</scope>
    <source>
        <strain evidence="12">SH3</strain>
    </source>
</reference>
<evidence type="ECO:0000256" key="1">
    <source>
        <dbReference type="ARBA" id="ARBA00001947"/>
    </source>
</evidence>
<protein>
    <recommendedName>
        <fullName evidence="10">Peptidase M66 domain-containing protein</fullName>
    </recommendedName>
</protein>
<keyword evidence="4" id="KW-0645">Protease</keyword>
<dbReference type="OrthoDB" id="19788at2759"/>
<feature type="domain" description="Peptidase M66" evidence="10">
    <location>
        <begin position="164"/>
        <end position="420"/>
    </location>
</feature>
<dbReference type="EMBL" id="GL883029">
    <property type="protein sequence ID" value="EGG13402.1"/>
    <property type="molecule type" value="Genomic_DNA"/>
</dbReference>
<keyword evidence="12" id="KW-1185">Reference proteome</keyword>
<evidence type="ECO:0000313" key="12">
    <source>
        <dbReference type="Proteomes" id="UP000007797"/>
    </source>
</evidence>
<feature type="signal peptide" evidence="9">
    <location>
        <begin position="1"/>
        <end position="25"/>
    </location>
</feature>
<dbReference type="GO" id="GO:0004222">
    <property type="term" value="F:metalloendopeptidase activity"/>
    <property type="evidence" value="ECO:0007669"/>
    <property type="project" value="InterPro"/>
</dbReference>
<gene>
    <name evidence="11" type="ORF">DFA_11163</name>
</gene>
<dbReference type="GO" id="GO:0006508">
    <property type="term" value="P:proteolysis"/>
    <property type="evidence" value="ECO:0007669"/>
    <property type="project" value="UniProtKB-KW"/>
</dbReference>
<keyword evidence="3" id="KW-0964">Secreted</keyword>
<dbReference type="GO" id="GO:0046872">
    <property type="term" value="F:metal ion binding"/>
    <property type="evidence" value="ECO:0007669"/>
    <property type="project" value="UniProtKB-KW"/>
</dbReference>
<dbReference type="Pfam" id="PF10462">
    <property type="entry name" value="Peptidase_M66"/>
    <property type="match status" value="1"/>
</dbReference>